<organism evidence="3 4">
    <name type="scientific">Coniella lustricola</name>
    <dbReference type="NCBI Taxonomy" id="2025994"/>
    <lineage>
        <taxon>Eukaryota</taxon>
        <taxon>Fungi</taxon>
        <taxon>Dikarya</taxon>
        <taxon>Ascomycota</taxon>
        <taxon>Pezizomycotina</taxon>
        <taxon>Sordariomycetes</taxon>
        <taxon>Sordariomycetidae</taxon>
        <taxon>Diaporthales</taxon>
        <taxon>Schizoparmaceae</taxon>
        <taxon>Coniella</taxon>
    </lineage>
</organism>
<keyword evidence="2" id="KW-0812">Transmembrane</keyword>
<keyword evidence="2" id="KW-1133">Transmembrane helix</keyword>
<reference evidence="3 4" key="1">
    <citation type="journal article" date="2018" name="Mycol. Prog.">
        <title>Coniella lustricola, a new species from submerged detritus.</title>
        <authorList>
            <person name="Raudabaugh D.B."/>
            <person name="Iturriaga T."/>
            <person name="Carver A."/>
            <person name="Mondo S."/>
            <person name="Pangilinan J."/>
            <person name="Lipzen A."/>
            <person name="He G."/>
            <person name="Amirebrahimi M."/>
            <person name="Grigoriev I.V."/>
            <person name="Miller A.N."/>
        </authorList>
    </citation>
    <scope>NUCLEOTIDE SEQUENCE [LARGE SCALE GENOMIC DNA]</scope>
    <source>
        <strain evidence="3 4">B22-T-1</strain>
    </source>
</reference>
<evidence type="ECO:0000313" key="4">
    <source>
        <dbReference type="Proteomes" id="UP000241462"/>
    </source>
</evidence>
<evidence type="ECO:0000256" key="1">
    <source>
        <dbReference type="SAM" id="MobiDB-lite"/>
    </source>
</evidence>
<dbReference type="AlphaFoldDB" id="A0A2T3A4E7"/>
<accession>A0A2T3A4E7</accession>
<feature type="transmembrane region" description="Helical" evidence="2">
    <location>
        <begin position="54"/>
        <end position="74"/>
    </location>
</feature>
<gene>
    <name evidence="3" type="ORF">BD289DRAFT_437147</name>
</gene>
<feature type="compositionally biased region" description="Basic residues" evidence="1">
    <location>
        <begin position="76"/>
        <end position="92"/>
    </location>
</feature>
<dbReference type="InParanoid" id="A0A2T3A4E7"/>
<name>A0A2T3A4E7_9PEZI</name>
<proteinExistence type="predicted"/>
<feature type="region of interest" description="Disordered" evidence="1">
    <location>
        <begin position="76"/>
        <end position="106"/>
    </location>
</feature>
<keyword evidence="4" id="KW-1185">Reference proteome</keyword>
<sequence>MNSNQTRCEPNRTKSVGLDESAAVFPRPATIAGAVASTVAASTRTRTRTGTACVSTSSIAVSIAIAIAIAVRLGRKTRPSARRHTQRGRPQRGGKGGREWNDGRGWVQDRYGGAVARDYHRSDGRGDRWVGDEAGDGRDEACRCCGGVG</sequence>
<protein>
    <submittedName>
        <fullName evidence="3">Uncharacterized protein</fullName>
    </submittedName>
</protein>
<evidence type="ECO:0000256" key="2">
    <source>
        <dbReference type="SAM" id="Phobius"/>
    </source>
</evidence>
<keyword evidence="2" id="KW-0472">Membrane</keyword>
<dbReference type="Proteomes" id="UP000241462">
    <property type="component" value="Unassembled WGS sequence"/>
</dbReference>
<dbReference type="EMBL" id="KZ678474">
    <property type="protein sequence ID" value="PSR82651.1"/>
    <property type="molecule type" value="Genomic_DNA"/>
</dbReference>
<evidence type="ECO:0000313" key="3">
    <source>
        <dbReference type="EMBL" id="PSR82651.1"/>
    </source>
</evidence>